<protein>
    <recommendedName>
        <fullName evidence="13">Valine--tRNA ligase</fullName>
        <ecNumber evidence="13">6.1.1.9</ecNumber>
    </recommendedName>
    <alternativeName>
        <fullName evidence="13">Valyl-tRNA synthetase</fullName>
        <shortName evidence="13">ValRS</shortName>
    </alternativeName>
</protein>
<gene>
    <name evidence="13" type="primary">valS</name>
    <name evidence="17" type="ORF">DU505_20690</name>
</gene>
<comment type="function">
    <text evidence="11 13">Catalyzes the attachment of valine to tRNA(Val). As ValRS can inadvertently accommodate and process structurally similar amino acids such as threonine, to avoid such errors, it has a 'posttransfer' editing activity that hydrolyzes mischarged Thr-tRNA(Val) in a tRNA-dependent manner.</text>
</comment>
<evidence type="ECO:0000256" key="6">
    <source>
        <dbReference type="ARBA" id="ARBA00022840"/>
    </source>
</evidence>
<dbReference type="Pfam" id="PF08264">
    <property type="entry name" value="Anticodon_1"/>
    <property type="match status" value="1"/>
</dbReference>
<dbReference type="Proteomes" id="UP000252405">
    <property type="component" value="Unassembled WGS sequence"/>
</dbReference>
<comment type="caution">
    <text evidence="17">The sequence shown here is derived from an EMBL/GenBank/DDBJ whole genome shotgun (WGS) entry which is preliminary data.</text>
</comment>
<evidence type="ECO:0000256" key="2">
    <source>
        <dbReference type="ARBA" id="ARBA00011245"/>
    </source>
</evidence>
<dbReference type="GO" id="GO:0005829">
    <property type="term" value="C:cytosol"/>
    <property type="evidence" value="ECO:0007669"/>
    <property type="project" value="TreeGrafter"/>
</dbReference>
<dbReference type="InterPro" id="IPR013155">
    <property type="entry name" value="M/V/L/I-tRNA-synth_anticd-bd"/>
</dbReference>
<dbReference type="FunFam" id="3.40.50.620:FF:000032">
    <property type="entry name" value="Valine--tRNA ligase"/>
    <property type="match status" value="1"/>
</dbReference>
<proteinExistence type="inferred from homology"/>
<evidence type="ECO:0000256" key="4">
    <source>
        <dbReference type="ARBA" id="ARBA00022598"/>
    </source>
</evidence>
<comment type="subcellular location">
    <subcellularLocation>
        <location evidence="1 13">Cytoplasm</location>
    </subcellularLocation>
</comment>
<feature type="domain" description="Methionyl/Valyl/Leucyl/Isoleucyl-tRNA synthetase anticodon-binding" evidence="15">
    <location>
        <begin position="712"/>
        <end position="869"/>
    </location>
</feature>
<dbReference type="CDD" id="cd00817">
    <property type="entry name" value="ValRS_core"/>
    <property type="match status" value="1"/>
</dbReference>
<evidence type="ECO:0000256" key="13">
    <source>
        <dbReference type="HAMAP-Rule" id="MF_02004"/>
    </source>
</evidence>
<feature type="short sequence motif" description="'KMSKS' region" evidence="13">
    <location>
        <begin position="588"/>
        <end position="592"/>
    </location>
</feature>
<dbReference type="Pfam" id="PF00133">
    <property type="entry name" value="tRNA-synt_1"/>
    <property type="match status" value="1"/>
</dbReference>
<evidence type="ECO:0000256" key="3">
    <source>
        <dbReference type="ARBA" id="ARBA00022490"/>
    </source>
</evidence>
<evidence type="ECO:0000256" key="11">
    <source>
        <dbReference type="ARBA" id="ARBA00055630"/>
    </source>
</evidence>
<dbReference type="PROSITE" id="PS00178">
    <property type="entry name" value="AA_TRNA_LIGASE_I"/>
    <property type="match status" value="1"/>
</dbReference>
<dbReference type="InterPro" id="IPR002300">
    <property type="entry name" value="aa-tRNA-synth_Ia"/>
</dbReference>
<evidence type="ECO:0000256" key="5">
    <source>
        <dbReference type="ARBA" id="ARBA00022741"/>
    </source>
</evidence>
<dbReference type="GO" id="GO:0002161">
    <property type="term" value="F:aminoacyl-tRNA deacylase activity"/>
    <property type="evidence" value="ECO:0007669"/>
    <property type="project" value="InterPro"/>
</dbReference>
<dbReference type="AlphaFoldDB" id="A0A368TPA5"/>
<comment type="subunit">
    <text evidence="2 13">Monomer.</text>
</comment>
<dbReference type="InterPro" id="IPR019499">
    <property type="entry name" value="Val-tRNA_synth_tRNA-bd"/>
</dbReference>
<dbReference type="NCBIfam" id="TIGR00422">
    <property type="entry name" value="valS"/>
    <property type="match status" value="1"/>
</dbReference>
<dbReference type="GO" id="GO:0006438">
    <property type="term" value="P:valyl-tRNA aminoacylation"/>
    <property type="evidence" value="ECO:0007669"/>
    <property type="project" value="UniProtKB-UniRule"/>
</dbReference>
<evidence type="ECO:0000256" key="8">
    <source>
        <dbReference type="ARBA" id="ARBA00023054"/>
    </source>
</evidence>
<keyword evidence="6 13" id="KW-0067">ATP-binding</keyword>
<comment type="domain">
    <text evidence="13">ValRS has two distinct active sites: one for aminoacylation and one for editing. The misactivated threonine is translocated from the active site to the editing site.</text>
</comment>
<dbReference type="Gene3D" id="1.10.730.10">
    <property type="entry name" value="Isoleucyl-tRNA Synthetase, Domain 1"/>
    <property type="match status" value="1"/>
</dbReference>
<dbReference type="HAMAP" id="MF_02004">
    <property type="entry name" value="Val_tRNA_synth_type1"/>
    <property type="match status" value="1"/>
</dbReference>
<dbReference type="InterPro" id="IPR001412">
    <property type="entry name" value="aa-tRNA-synth_I_CS"/>
</dbReference>
<feature type="short sequence motif" description="'HIGH' region" evidence="13">
    <location>
        <begin position="40"/>
        <end position="50"/>
    </location>
</feature>
<comment type="catalytic activity">
    <reaction evidence="10 13">
        <text>tRNA(Val) + L-valine + ATP = L-valyl-tRNA(Val) + AMP + diphosphate</text>
        <dbReference type="Rhea" id="RHEA:10704"/>
        <dbReference type="Rhea" id="RHEA-COMP:9672"/>
        <dbReference type="Rhea" id="RHEA-COMP:9708"/>
        <dbReference type="ChEBI" id="CHEBI:30616"/>
        <dbReference type="ChEBI" id="CHEBI:33019"/>
        <dbReference type="ChEBI" id="CHEBI:57762"/>
        <dbReference type="ChEBI" id="CHEBI:78442"/>
        <dbReference type="ChEBI" id="CHEBI:78537"/>
        <dbReference type="ChEBI" id="CHEBI:456215"/>
        <dbReference type="EC" id="6.1.1.9"/>
    </reaction>
</comment>
<dbReference type="CDD" id="cd07962">
    <property type="entry name" value="Anticodon_Ia_Val"/>
    <property type="match status" value="1"/>
</dbReference>
<dbReference type="InterPro" id="IPR002303">
    <property type="entry name" value="Valyl-tRNA_ligase"/>
</dbReference>
<dbReference type="FunFam" id="1.10.287.380:FF:000001">
    <property type="entry name" value="Valine--tRNA ligase"/>
    <property type="match status" value="1"/>
</dbReference>
<dbReference type="PANTHER" id="PTHR11946:SF93">
    <property type="entry name" value="VALINE--TRNA LIGASE, CHLOROPLASTIC_MITOCHONDRIAL 2"/>
    <property type="match status" value="1"/>
</dbReference>
<name>A0A368TPA5_9GAMM</name>
<dbReference type="RefSeq" id="WP_114480868.1">
    <property type="nucleotide sequence ID" value="NZ_QPII01000025.1"/>
</dbReference>
<sequence>MDKTYQPEQIESRWYERWEADGRFAPSGEGEPYSIMIPPPNVTGSLHMGHAFQDTIMDTLIRWRRMQGNNTLWQVGTDHAGIATQMLVERKVAAEEGKTRHDLGRDAFIDKVWEWKHESGGHITRQLRRMGASVDWSRERFTMDDGFYKAVQEVFVRLYEEDLIYRGKRLVNWDPTLHTAISDLEVENRDQQGSFWHFRYPLADGVTTDTGLGYLVVATTRPETMLGDTGVAVNPEDPRYASLVGKFIELPLVGRRIPIVADEHADMEKGSGCVKITPAHDFNDYEVGRRQGLPLINVFTQDAAILPQAEAFDIQGRPLPDIDPSLPQAYAGLDRFEARKQIVADMEAAGLLEQVETVNNTLPYGDRSGDVIEPLLTDQWFVAVERLAKPAIEAVENGDIQFVPKNYENMYFSWMRDLQDWCISRQLWWGHRIPAWYDIDGNVFVARNEVEATREYLVELGHFIEHEQGDFDTAMRLRGFNQLLGGTTEMTADALKTMEKLGVPRLSQDEDVLDTWFSSGLWTFGTLGWPEKTPELKTFHPSSVLVTGFDIIFFWVARMIMLTLKFTGEVPFKQVYVHGLVRDGQGQKMSKSKGNVLDPIDLIDGIQLDELLEKRTGSLMQPQKAKAIAKATRDEFPEGIEPHGTDALRFTFLSQATTGRDIKFDMGRLDGYRNFCNKLWNASRYVLMNAEGEDCGVSLEGQGGDVELSLADRWIVSRLQQTEAQVTRALEEFRFDHASQALYEFVWNEYCDWYLELSKPVLWDDNASPSAKRGTRRTLVRVLEAILRLAHPMMPYISEEIWQRVAPLAGKAAGDGSESIMNQPWPVAEQEKIDEQATRDIEWLKGVIVAVRNIRAEMNIAPGKPLDVLLTKGGPDDPARLEANRRVLPKLAKLASVDWLYDPQQAPLSATQLVGEMEVLVPMADLIDKDAELARLAREIDKQDKLIGGIEKKLGNESFIAKAPDAVVEKERTKLADFQAARRLLVEQHDKIAAL</sequence>
<dbReference type="InterPro" id="IPR014729">
    <property type="entry name" value="Rossmann-like_a/b/a_fold"/>
</dbReference>
<dbReference type="SUPFAM" id="SSF47323">
    <property type="entry name" value="Anticodon-binding domain of a subclass of class I aminoacyl-tRNA synthetases"/>
    <property type="match status" value="1"/>
</dbReference>
<comment type="similarity">
    <text evidence="12 13">Belongs to the class-I aminoacyl-tRNA synthetase family. ValS type 1 subfamily.</text>
</comment>
<dbReference type="InterPro" id="IPR033705">
    <property type="entry name" value="Anticodon_Ia_Val"/>
</dbReference>
<dbReference type="Gene3D" id="3.40.50.620">
    <property type="entry name" value="HUPs"/>
    <property type="match status" value="2"/>
</dbReference>
<dbReference type="NCBIfam" id="NF004349">
    <property type="entry name" value="PRK05729.1"/>
    <property type="match status" value="1"/>
</dbReference>
<dbReference type="InterPro" id="IPR010978">
    <property type="entry name" value="tRNA-bd_arm"/>
</dbReference>
<dbReference type="EMBL" id="QPII01000025">
    <property type="protein sequence ID" value="RCV86378.1"/>
    <property type="molecule type" value="Genomic_DNA"/>
</dbReference>
<feature type="domain" description="Aminoacyl-tRNA synthetase class Ia" evidence="14">
    <location>
        <begin position="14"/>
        <end position="665"/>
    </location>
</feature>
<dbReference type="OrthoDB" id="9810365at2"/>
<comment type="domain">
    <text evidence="13">The C-terminal coiled-coil domain is crucial for aminoacylation activity.</text>
</comment>
<feature type="domain" description="Valyl-tRNA synthetase tRNA-binding arm" evidence="16">
    <location>
        <begin position="930"/>
        <end position="992"/>
    </location>
</feature>
<dbReference type="FunFam" id="3.90.740.10:FF:000003">
    <property type="entry name" value="Valine--tRNA ligase"/>
    <property type="match status" value="1"/>
</dbReference>
<dbReference type="SUPFAM" id="SSF50677">
    <property type="entry name" value="ValRS/IleRS/LeuRS editing domain"/>
    <property type="match status" value="1"/>
</dbReference>
<dbReference type="InterPro" id="IPR009080">
    <property type="entry name" value="tRNAsynth_Ia_anticodon-bd"/>
</dbReference>
<dbReference type="FunFam" id="3.40.50.620:FF:000457">
    <property type="entry name" value="Predicted protein"/>
    <property type="match status" value="1"/>
</dbReference>
<dbReference type="GO" id="GO:0005524">
    <property type="term" value="F:ATP binding"/>
    <property type="evidence" value="ECO:0007669"/>
    <property type="project" value="UniProtKB-UniRule"/>
</dbReference>
<evidence type="ECO:0000313" key="18">
    <source>
        <dbReference type="Proteomes" id="UP000252405"/>
    </source>
</evidence>
<dbReference type="Pfam" id="PF10458">
    <property type="entry name" value="Val_tRNA-synt_C"/>
    <property type="match status" value="1"/>
</dbReference>
<organism evidence="17 18">
    <name type="scientific">Billgrantia montanilacus</name>
    <dbReference type="NCBI Taxonomy" id="2282305"/>
    <lineage>
        <taxon>Bacteria</taxon>
        <taxon>Pseudomonadati</taxon>
        <taxon>Pseudomonadota</taxon>
        <taxon>Gammaproteobacteria</taxon>
        <taxon>Oceanospirillales</taxon>
        <taxon>Halomonadaceae</taxon>
        <taxon>Billgrantia</taxon>
    </lineage>
</organism>
<dbReference type="FunFam" id="1.10.730.10:FF:000007">
    <property type="entry name" value="Valine--tRNA ligase"/>
    <property type="match status" value="1"/>
</dbReference>
<dbReference type="InterPro" id="IPR037118">
    <property type="entry name" value="Val-tRNA_synth_C_sf"/>
</dbReference>
<evidence type="ECO:0000313" key="17">
    <source>
        <dbReference type="EMBL" id="RCV86378.1"/>
    </source>
</evidence>
<keyword evidence="8 13" id="KW-0175">Coiled coil</keyword>
<evidence type="ECO:0000259" key="15">
    <source>
        <dbReference type="Pfam" id="PF08264"/>
    </source>
</evidence>
<keyword evidence="18" id="KW-1185">Reference proteome</keyword>
<evidence type="ECO:0000259" key="14">
    <source>
        <dbReference type="Pfam" id="PF00133"/>
    </source>
</evidence>
<dbReference type="GO" id="GO:0004832">
    <property type="term" value="F:valine-tRNA ligase activity"/>
    <property type="evidence" value="ECO:0007669"/>
    <property type="project" value="UniProtKB-UniRule"/>
</dbReference>
<dbReference type="Gene3D" id="1.10.287.380">
    <property type="entry name" value="Valyl-tRNA synthetase, C-terminal domain"/>
    <property type="match status" value="1"/>
</dbReference>
<dbReference type="Gene3D" id="3.90.740.10">
    <property type="entry name" value="Valyl/Leucyl/Isoleucyl-tRNA synthetase, editing domain"/>
    <property type="match status" value="2"/>
</dbReference>
<dbReference type="PANTHER" id="PTHR11946">
    <property type="entry name" value="VALYL-TRNA SYNTHETASES"/>
    <property type="match status" value="1"/>
</dbReference>
<keyword evidence="9 13" id="KW-0030">Aminoacyl-tRNA synthetase</keyword>
<keyword evidence="7 13" id="KW-0648">Protein biosynthesis</keyword>
<dbReference type="InterPro" id="IPR009008">
    <property type="entry name" value="Val/Leu/Ile-tRNA-synth_edit"/>
</dbReference>
<keyword evidence="3 13" id="KW-0963">Cytoplasm</keyword>
<dbReference type="SUPFAM" id="SSF46589">
    <property type="entry name" value="tRNA-binding arm"/>
    <property type="match status" value="1"/>
</dbReference>
<evidence type="ECO:0000259" key="16">
    <source>
        <dbReference type="Pfam" id="PF10458"/>
    </source>
</evidence>
<keyword evidence="5 13" id="KW-0547">Nucleotide-binding</keyword>
<dbReference type="EC" id="6.1.1.9" evidence="13"/>
<evidence type="ECO:0000256" key="10">
    <source>
        <dbReference type="ARBA" id="ARBA00047552"/>
    </source>
</evidence>
<evidence type="ECO:0000256" key="1">
    <source>
        <dbReference type="ARBA" id="ARBA00004496"/>
    </source>
</evidence>
<accession>A0A368TPA5</accession>
<reference evidence="17 18" key="1">
    <citation type="submission" date="2018-07" db="EMBL/GenBank/DDBJ databases">
        <title>Halomonas montanilacus sp. nov., isolated from Lake Pengyan on Tibetan Plateau.</title>
        <authorList>
            <person name="Lu H."/>
            <person name="Xing P."/>
            <person name="Wu Q."/>
        </authorList>
    </citation>
    <scope>NUCLEOTIDE SEQUENCE [LARGE SCALE GENOMIC DNA]</scope>
    <source>
        <strain evidence="17 18">PYC7W</strain>
    </source>
</reference>
<keyword evidence="4 13" id="KW-0436">Ligase</keyword>
<evidence type="ECO:0000256" key="9">
    <source>
        <dbReference type="ARBA" id="ARBA00023146"/>
    </source>
</evidence>
<evidence type="ECO:0000256" key="7">
    <source>
        <dbReference type="ARBA" id="ARBA00022917"/>
    </source>
</evidence>
<feature type="binding site" evidence="13">
    <location>
        <position position="591"/>
    </location>
    <ligand>
        <name>ATP</name>
        <dbReference type="ChEBI" id="CHEBI:30616"/>
    </ligand>
</feature>
<dbReference type="SUPFAM" id="SSF52374">
    <property type="entry name" value="Nucleotidylyl transferase"/>
    <property type="match status" value="1"/>
</dbReference>
<evidence type="ECO:0000256" key="12">
    <source>
        <dbReference type="ARBA" id="ARBA00060830"/>
    </source>
</evidence>
<dbReference type="PRINTS" id="PR00986">
    <property type="entry name" value="TRNASYNTHVAL"/>
</dbReference>